<dbReference type="NCBIfam" id="TIGR02227">
    <property type="entry name" value="sigpep_I_bact"/>
    <property type="match status" value="1"/>
</dbReference>
<dbReference type="EC" id="3.4.21.-" evidence="8"/>
<dbReference type="GO" id="GO:0042720">
    <property type="term" value="C:mitochondrial inner membrane peptidase complex"/>
    <property type="evidence" value="ECO:0007669"/>
    <property type="project" value="TreeGrafter"/>
</dbReference>
<dbReference type="InterPro" id="IPR036286">
    <property type="entry name" value="LexA/Signal_pep-like_sf"/>
</dbReference>
<dbReference type="InterPro" id="IPR019533">
    <property type="entry name" value="Peptidase_S26"/>
</dbReference>
<dbReference type="OrthoDB" id="4031at2759"/>
<keyword evidence="3 8" id="KW-0378">Hydrolase</keyword>
<dbReference type="AlphaFoldDB" id="R7QA50"/>
<comment type="similarity">
    <text evidence="6">Belongs to the peptidase S26 family. IMP1 subfamily.</text>
</comment>
<evidence type="ECO:0000256" key="4">
    <source>
        <dbReference type="ARBA" id="ARBA00023128"/>
    </source>
</evidence>
<evidence type="ECO:0000259" key="9">
    <source>
        <dbReference type="Pfam" id="PF10502"/>
    </source>
</evidence>
<sequence>MILTLLSPYHVVISLHLKILPSPYLFAQSVGPSMQPTLNPLGDILFTEYITPRLSRLKAGDIVVAAKPTDPHLSVLKRIRGMPGQVIWVHPIGKNAPIRFKVPDGHVWLEGDNRNQSTDSRHYGPVPLALIKGRARFRFWPPSQAGVLRSVVIDHTVKTRGLLEKAHGANVGVCDDR</sequence>
<dbReference type="CDD" id="cd06530">
    <property type="entry name" value="S26_SPase_I"/>
    <property type="match status" value="1"/>
</dbReference>
<dbReference type="GO" id="GO:0006465">
    <property type="term" value="P:signal peptide processing"/>
    <property type="evidence" value="ECO:0007669"/>
    <property type="project" value="InterPro"/>
</dbReference>
<dbReference type="EMBL" id="HG001684">
    <property type="protein sequence ID" value="CDF34291.1"/>
    <property type="molecule type" value="Genomic_DNA"/>
</dbReference>
<gene>
    <name evidence="10" type="ORF">CHC_T00003013001</name>
</gene>
<protein>
    <recommendedName>
        <fullName evidence="8">Mitochondrial inner membrane protease subunit</fullName>
        <ecNumber evidence="8">3.4.21.-</ecNumber>
    </recommendedName>
</protein>
<proteinExistence type="inferred from homology"/>
<keyword evidence="2 8" id="KW-0999">Mitochondrion inner membrane</keyword>
<evidence type="ECO:0000313" key="11">
    <source>
        <dbReference type="Proteomes" id="UP000012073"/>
    </source>
</evidence>
<dbReference type="RefSeq" id="XP_005714110.1">
    <property type="nucleotide sequence ID" value="XM_005714053.1"/>
</dbReference>
<dbReference type="OMA" id="STHWFWE"/>
<evidence type="ECO:0000313" key="10">
    <source>
        <dbReference type="EMBL" id="CDF34291.1"/>
    </source>
</evidence>
<dbReference type="GO" id="GO:0006627">
    <property type="term" value="P:protein processing involved in protein targeting to mitochondrion"/>
    <property type="evidence" value="ECO:0007669"/>
    <property type="project" value="TreeGrafter"/>
</dbReference>
<dbReference type="SUPFAM" id="SSF51306">
    <property type="entry name" value="LexA/Signal peptidase"/>
    <property type="match status" value="1"/>
</dbReference>
<evidence type="ECO:0000256" key="6">
    <source>
        <dbReference type="ARBA" id="ARBA00038445"/>
    </source>
</evidence>
<comment type="subcellular location">
    <subcellularLocation>
        <location evidence="1 8">Mitochondrion inner membrane</location>
    </subcellularLocation>
</comment>
<keyword evidence="4 8" id="KW-0496">Mitochondrion</keyword>
<dbReference type="PRINTS" id="PR00727">
    <property type="entry name" value="LEADERPTASE"/>
</dbReference>
<dbReference type="PANTHER" id="PTHR12383:SF16">
    <property type="entry name" value="MITOCHONDRIAL INNER MEMBRANE PROTEASE SUBUNIT 1"/>
    <property type="match status" value="1"/>
</dbReference>
<dbReference type="InterPro" id="IPR052064">
    <property type="entry name" value="Mito_IMP1_subunit"/>
</dbReference>
<dbReference type="Proteomes" id="UP000012073">
    <property type="component" value="Unassembled WGS sequence"/>
</dbReference>
<dbReference type="PhylomeDB" id="R7QA50"/>
<keyword evidence="8" id="KW-0645">Protease</keyword>
<dbReference type="Pfam" id="PF10502">
    <property type="entry name" value="Peptidase_S26"/>
    <property type="match status" value="2"/>
</dbReference>
<dbReference type="GO" id="GO:0004252">
    <property type="term" value="F:serine-type endopeptidase activity"/>
    <property type="evidence" value="ECO:0007669"/>
    <property type="project" value="InterPro"/>
</dbReference>
<keyword evidence="11" id="KW-1185">Reference proteome</keyword>
<accession>R7QA50</accession>
<evidence type="ECO:0000256" key="8">
    <source>
        <dbReference type="RuleBase" id="RU362041"/>
    </source>
</evidence>
<feature type="domain" description="Peptidase S26" evidence="9">
    <location>
        <begin position="101"/>
        <end position="140"/>
    </location>
</feature>
<dbReference type="GeneID" id="17321822"/>
<dbReference type="InterPro" id="IPR000223">
    <property type="entry name" value="Pept_S26A_signal_pept_1"/>
</dbReference>
<dbReference type="STRING" id="2769.R7QA50"/>
<feature type="active site" evidence="7">
    <location>
        <position position="33"/>
    </location>
</feature>
<evidence type="ECO:0000256" key="1">
    <source>
        <dbReference type="ARBA" id="ARBA00004273"/>
    </source>
</evidence>
<evidence type="ECO:0000256" key="5">
    <source>
        <dbReference type="ARBA" id="ARBA00023136"/>
    </source>
</evidence>
<feature type="active site" evidence="7">
    <location>
        <position position="77"/>
    </location>
</feature>
<organism evidence="10 11">
    <name type="scientific">Chondrus crispus</name>
    <name type="common">Carrageen Irish moss</name>
    <name type="synonym">Polymorpha crispa</name>
    <dbReference type="NCBI Taxonomy" id="2769"/>
    <lineage>
        <taxon>Eukaryota</taxon>
        <taxon>Rhodophyta</taxon>
        <taxon>Florideophyceae</taxon>
        <taxon>Rhodymeniophycidae</taxon>
        <taxon>Gigartinales</taxon>
        <taxon>Gigartinaceae</taxon>
        <taxon>Chondrus</taxon>
    </lineage>
</organism>
<keyword evidence="5" id="KW-0472">Membrane</keyword>
<reference evidence="11" key="1">
    <citation type="journal article" date="2013" name="Proc. Natl. Acad. Sci. U.S.A.">
        <title>Genome structure and metabolic features in the red seaweed Chondrus crispus shed light on evolution of the Archaeplastida.</title>
        <authorList>
            <person name="Collen J."/>
            <person name="Porcel B."/>
            <person name="Carre W."/>
            <person name="Ball S.G."/>
            <person name="Chaparro C."/>
            <person name="Tonon T."/>
            <person name="Barbeyron T."/>
            <person name="Michel G."/>
            <person name="Noel B."/>
            <person name="Valentin K."/>
            <person name="Elias M."/>
            <person name="Artiguenave F."/>
            <person name="Arun A."/>
            <person name="Aury J.M."/>
            <person name="Barbosa-Neto J.F."/>
            <person name="Bothwell J.H."/>
            <person name="Bouget F.Y."/>
            <person name="Brillet L."/>
            <person name="Cabello-Hurtado F."/>
            <person name="Capella-Gutierrez S."/>
            <person name="Charrier B."/>
            <person name="Cladiere L."/>
            <person name="Cock J.M."/>
            <person name="Coelho S.M."/>
            <person name="Colleoni C."/>
            <person name="Czjzek M."/>
            <person name="Da Silva C."/>
            <person name="Delage L."/>
            <person name="Denoeud F."/>
            <person name="Deschamps P."/>
            <person name="Dittami S.M."/>
            <person name="Gabaldon T."/>
            <person name="Gachon C.M."/>
            <person name="Groisillier A."/>
            <person name="Herve C."/>
            <person name="Jabbari K."/>
            <person name="Katinka M."/>
            <person name="Kloareg B."/>
            <person name="Kowalczyk N."/>
            <person name="Labadie K."/>
            <person name="Leblanc C."/>
            <person name="Lopez P.J."/>
            <person name="McLachlan D.H."/>
            <person name="Meslet-Cladiere L."/>
            <person name="Moustafa A."/>
            <person name="Nehr Z."/>
            <person name="Nyvall Collen P."/>
            <person name="Panaud O."/>
            <person name="Partensky F."/>
            <person name="Poulain J."/>
            <person name="Rensing S.A."/>
            <person name="Rousvoal S."/>
            <person name="Samson G."/>
            <person name="Symeonidi A."/>
            <person name="Weissenbach J."/>
            <person name="Zambounis A."/>
            <person name="Wincker P."/>
            <person name="Boyen C."/>
        </authorList>
    </citation>
    <scope>NUCLEOTIDE SEQUENCE [LARGE SCALE GENOMIC DNA]</scope>
    <source>
        <strain evidence="11">cv. Stackhouse</strain>
    </source>
</reference>
<dbReference type="Gramene" id="CDF34291">
    <property type="protein sequence ID" value="CDF34291"/>
    <property type="gene ID" value="CHC_T00003013001"/>
</dbReference>
<evidence type="ECO:0000256" key="3">
    <source>
        <dbReference type="ARBA" id="ARBA00022801"/>
    </source>
</evidence>
<evidence type="ECO:0000256" key="7">
    <source>
        <dbReference type="PIRSR" id="PIRSR600223-1"/>
    </source>
</evidence>
<evidence type="ECO:0000256" key="2">
    <source>
        <dbReference type="ARBA" id="ARBA00022792"/>
    </source>
</evidence>
<dbReference type="Gene3D" id="2.10.109.10">
    <property type="entry name" value="Umud Fragment, subunit A"/>
    <property type="match status" value="1"/>
</dbReference>
<dbReference type="KEGG" id="ccp:CHC_T00003013001"/>
<dbReference type="PANTHER" id="PTHR12383">
    <property type="entry name" value="PROTEASE FAMILY S26 MITOCHONDRIAL INNER MEMBRANE PROTEASE-RELATED"/>
    <property type="match status" value="1"/>
</dbReference>
<name>R7QA50_CHOCR</name>
<feature type="domain" description="Peptidase S26" evidence="9">
    <location>
        <begin position="29"/>
        <end position="89"/>
    </location>
</feature>